<keyword evidence="3 5" id="KW-0663">Pyridoxal phosphate</keyword>
<dbReference type="InterPro" id="IPR022644">
    <property type="entry name" value="De-COase2_N"/>
</dbReference>
<dbReference type="CDD" id="cd06828">
    <property type="entry name" value="PLPDE_III_DapDC"/>
    <property type="match status" value="1"/>
</dbReference>
<evidence type="ECO:0000256" key="1">
    <source>
        <dbReference type="ARBA" id="ARBA00001933"/>
    </source>
</evidence>
<dbReference type="InterPro" id="IPR022643">
    <property type="entry name" value="De-COase2_C"/>
</dbReference>
<accession>Q09C53</accession>
<comment type="function">
    <text evidence="5">Specifically catalyzes the decarboxylation of meso-diaminopimelate (meso-DAP) to L-lysine.</text>
</comment>
<reference evidence="11 12" key="1">
    <citation type="submission" date="2006-04" db="EMBL/GenBank/DDBJ databases">
        <authorList>
            <person name="Nierman W.C."/>
        </authorList>
    </citation>
    <scope>NUCLEOTIDE SEQUENCE [LARGE SCALE GENOMIC DNA]</scope>
    <source>
        <strain evidence="11 12">DW4/3-1</strain>
    </source>
</reference>
<comment type="catalytic activity">
    <reaction evidence="5 8">
        <text>meso-2,6-diaminopimelate + H(+) = L-lysine + CO2</text>
        <dbReference type="Rhea" id="RHEA:15101"/>
        <dbReference type="ChEBI" id="CHEBI:15378"/>
        <dbReference type="ChEBI" id="CHEBI:16526"/>
        <dbReference type="ChEBI" id="CHEBI:32551"/>
        <dbReference type="ChEBI" id="CHEBI:57791"/>
        <dbReference type="EC" id="4.1.1.20"/>
    </reaction>
</comment>
<dbReference type="Gene3D" id="3.20.20.10">
    <property type="entry name" value="Alanine racemase"/>
    <property type="match status" value="1"/>
</dbReference>
<feature type="binding site" evidence="5">
    <location>
        <position position="387"/>
    </location>
    <ligand>
        <name>substrate</name>
    </ligand>
</feature>
<dbReference type="UniPathway" id="UPA00034">
    <property type="reaction ID" value="UER00027"/>
</dbReference>
<dbReference type="AlphaFoldDB" id="Q09C53"/>
<keyword evidence="5" id="KW-0028">Amino-acid biosynthesis</keyword>
<evidence type="ECO:0000313" key="12">
    <source>
        <dbReference type="Proteomes" id="UP000032702"/>
    </source>
</evidence>
<dbReference type="PANTHER" id="PTHR43727">
    <property type="entry name" value="DIAMINOPIMELATE DECARBOXYLASE"/>
    <property type="match status" value="1"/>
</dbReference>
<dbReference type="InterPro" id="IPR000183">
    <property type="entry name" value="Orn/DAP/Arg_de-COase"/>
</dbReference>
<keyword evidence="4 5" id="KW-0456">Lyase</keyword>
<dbReference type="SUPFAM" id="SSF50621">
    <property type="entry name" value="Alanine racemase C-terminal domain-like"/>
    <property type="match status" value="1"/>
</dbReference>
<feature type="modified residue" description="N6-(pyridoxal phosphate)lysine" evidence="5 7">
    <location>
        <position position="104"/>
    </location>
</feature>
<dbReference type="Proteomes" id="UP000032702">
    <property type="component" value="Unassembled WGS sequence"/>
</dbReference>
<organism evidence="11 12">
    <name type="scientific">Stigmatella aurantiaca (strain DW4/3-1)</name>
    <dbReference type="NCBI Taxonomy" id="378806"/>
    <lineage>
        <taxon>Bacteria</taxon>
        <taxon>Pseudomonadati</taxon>
        <taxon>Myxococcota</taxon>
        <taxon>Myxococcia</taxon>
        <taxon>Myxococcales</taxon>
        <taxon>Cystobacterineae</taxon>
        <taxon>Archangiaceae</taxon>
        <taxon>Stigmatella</taxon>
    </lineage>
</organism>
<dbReference type="PRINTS" id="PR01181">
    <property type="entry name" value="DAPDCRBXLASE"/>
</dbReference>
<feature type="binding site" evidence="5">
    <location>
        <position position="283"/>
    </location>
    <ligand>
        <name>pyridoxal 5'-phosphate</name>
        <dbReference type="ChEBI" id="CHEBI:597326"/>
    </ligand>
</feature>
<evidence type="ECO:0000259" key="9">
    <source>
        <dbReference type="Pfam" id="PF00278"/>
    </source>
</evidence>
<dbReference type="FunFam" id="3.20.20.10:FF:000003">
    <property type="entry name" value="Diaminopimelate decarboxylase"/>
    <property type="match status" value="1"/>
</dbReference>
<name>Q09C53_STIAD</name>
<evidence type="ECO:0000256" key="2">
    <source>
        <dbReference type="ARBA" id="ARBA00022793"/>
    </source>
</evidence>
<evidence type="ECO:0000256" key="6">
    <source>
        <dbReference type="NCBIfam" id="TIGR01048"/>
    </source>
</evidence>
<comment type="caution">
    <text evidence="11">The sequence shown here is derived from an EMBL/GenBank/DDBJ whole genome shotgun (WGS) entry which is preliminary data.</text>
</comment>
<dbReference type="GO" id="GO:0009089">
    <property type="term" value="P:lysine biosynthetic process via diaminopimelate"/>
    <property type="evidence" value="ECO:0007669"/>
    <property type="project" value="UniProtKB-UniRule"/>
</dbReference>
<feature type="binding site" evidence="5">
    <location>
        <position position="415"/>
    </location>
    <ligand>
        <name>pyridoxal 5'-phosphate</name>
        <dbReference type="ChEBI" id="CHEBI:597326"/>
    </ligand>
</feature>
<dbReference type="GO" id="GO:0030170">
    <property type="term" value="F:pyridoxal phosphate binding"/>
    <property type="evidence" value="ECO:0007669"/>
    <property type="project" value="UniProtKB-UniRule"/>
</dbReference>
<feature type="active site" description="Proton donor" evidence="7">
    <location>
        <position position="386"/>
    </location>
</feature>
<evidence type="ECO:0000256" key="7">
    <source>
        <dbReference type="PIRSR" id="PIRSR600183-50"/>
    </source>
</evidence>
<feature type="binding site" evidence="5">
    <location>
        <position position="320"/>
    </location>
    <ligand>
        <name>substrate</name>
    </ligand>
</feature>
<feature type="binding site" evidence="5">
    <location>
        <position position="415"/>
    </location>
    <ligand>
        <name>substrate</name>
    </ligand>
</feature>
<proteinExistence type="inferred from homology"/>
<evidence type="ECO:0000259" key="10">
    <source>
        <dbReference type="Pfam" id="PF02784"/>
    </source>
</evidence>
<keyword evidence="5 8" id="KW-0457">Lysine biosynthesis</keyword>
<sequence length="457" mass="48508">MWNQRAAAPAAAAPCAYAGDPASGDCPSRPPRTLGDGPLAGCGTMTSFQYKKGALHAESVPLGAIAEAVGTPTYVYSQAALTGHFQVLDKAFGESPHLICYSVKANSTLAVLGLFAGMGSGFDIVSGGELARVRQARGDMGKTVFAGVGKTQEEMARALAAGILLFNVESAEELEALDAVGRQAGRRAPFGLRVNPDVDARTHRYISTGLKTSKFGVPFEEAVALYARARKMKGVRALGVDCHIGSQLTRTAPVKAALSKVAGLYAELKAQGHPLEYLDIGGGLGITYADETPPSPQEYARTVLEVVKGTGARLILEPGRSLVGNAGVLLTRVLYRKQAPAKTFVVVDAGMNDLIRPALYEAHHALLPVVKQRGKAVEVDVVGPVCESTDVLARARPLVLPRQGALFAVMSAGAYGMSMASTYNSRPRPAEVLVEGTAWRVVRERERDEDLWRRERA</sequence>
<comment type="similarity">
    <text evidence="5">Belongs to the Orn/Lys/Arg decarboxylase class-II family. LysA subfamily.</text>
</comment>
<comment type="pathway">
    <text evidence="5 8">Amino-acid biosynthesis; L-lysine biosynthesis via DAP pathway; L-lysine from DL-2,6-diaminopimelate: step 1/1.</text>
</comment>
<dbReference type="NCBIfam" id="TIGR01048">
    <property type="entry name" value="lysA"/>
    <property type="match status" value="1"/>
</dbReference>
<keyword evidence="2 5" id="KW-0210">Decarboxylase</keyword>
<dbReference type="Pfam" id="PF02784">
    <property type="entry name" value="Orn_Arg_deC_N"/>
    <property type="match status" value="1"/>
</dbReference>
<dbReference type="SUPFAM" id="SSF51419">
    <property type="entry name" value="PLP-binding barrel"/>
    <property type="match status" value="1"/>
</dbReference>
<feature type="binding site" evidence="5">
    <location>
        <begin position="317"/>
        <end position="320"/>
    </location>
    <ligand>
        <name>pyridoxal 5'-phosphate</name>
        <dbReference type="ChEBI" id="CHEBI:597326"/>
    </ligand>
</feature>
<protein>
    <recommendedName>
        <fullName evidence="5 6">Diaminopimelate decarboxylase</fullName>
        <shortName evidence="5">DAP decarboxylase</shortName>
        <shortName evidence="5">DAPDC</shortName>
        <ecNumber evidence="5 6">4.1.1.20</ecNumber>
    </recommendedName>
</protein>
<evidence type="ECO:0000313" key="11">
    <source>
        <dbReference type="EMBL" id="EAU69251.1"/>
    </source>
</evidence>
<gene>
    <name evidence="5 11" type="primary">lysA</name>
    <name evidence="11" type="ORF">STIAU_7981</name>
</gene>
<dbReference type="Gene3D" id="2.40.37.10">
    <property type="entry name" value="Lyase, Ornithine Decarboxylase, Chain A, domain 1"/>
    <property type="match status" value="1"/>
</dbReference>
<dbReference type="PATRIC" id="fig|378806.16.peg.8653"/>
<evidence type="ECO:0000256" key="4">
    <source>
        <dbReference type="ARBA" id="ARBA00023239"/>
    </source>
</evidence>
<dbReference type="InterPro" id="IPR002986">
    <property type="entry name" value="DAP_deCOOHase_LysA"/>
</dbReference>
<dbReference type="EMBL" id="AAMD01000007">
    <property type="protein sequence ID" value="EAU69251.1"/>
    <property type="molecule type" value="Genomic_DNA"/>
</dbReference>
<dbReference type="InterPro" id="IPR009006">
    <property type="entry name" value="Ala_racemase/Decarboxylase_C"/>
</dbReference>
<dbReference type="HAMAP" id="MF_02120">
    <property type="entry name" value="LysA"/>
    <property type="match status" value="1"/>
</dbReference>
<evidence type="ECO:0000256" key="8">
    <source>
        <dbReference type="RuleBase" id="RU003738"/>
    </source>
</evidence>
<comment type="subunit">
    <text evidence="5">Homodimer.</text>
</comment>
<dbReference type="EC" id="4.1.1.20" evidence="5 6"/>
<evidence type="ECO:0000256" key="3">
    <source>
        <dbReference type="ARBA" id="ARBA00022898"/>
    </source>
</evidence>
<dbReference type="PRINTS" id="PR01179">
    <property type="entry name" value="ODADCRBXLASE"/>
</dbReference>
<dbReference type="GO" id="GO:0008836">
    <property type="term" value="F:diaminopimelate decarboxylase activity"/>
    <property type="evidence" value="ECO:0007669"/>
    <property type="project" value="UniProtKB-UniRule"/>
</dbReference>
<dbReference type="InterPro" id="IPR029066">
    <property type="entry name" value="PLP-binding_barrel"/>
</dbReference>
<evidence type="ECO:0000256" key="5">
    <source>
        <dbReference type="HAMAP-Rule" id="MF_02120"/>
    </source>
</evidence>
<feature type="domain" description="Orn/DAP/Arg decarboxylase 2 C-terminal" evidence="9">
    <location>
        <begin position="74"/>
        <end position="413"/>
    </location>
</feature>
<dbReference type="Pfam" id="PF00278">
    <property type="entry name" value="Orn_DAP_Arg_deC"/>
    <property type="match status" value="1"/>
</dbReference>
<feature type="domain" description="Orn/DAP/Arg decarboxylase 2 N-terminal" evidence="10">
    <location>
        <begin position="83"/>
        <end position="323"/>
    </location>
</feature>
<dbReference type="PANTHER" id="PTHR43727:SF2">
    <property type="entry name" value="GROUP IV DECARBOXYLASE"/>
    <property type="match status" value="1"/>
</dbReference>
<feature type="binding site" evidence="5">
    <location>
        <position position="360"/>
    </location>
    <ligand>
        <name>substrate</name>
    </ligand>
</feature>
<feature type="binding site" evidence="5">
    <location>
        <position position="356"/>
    </location>
    <ligand>
        <name>substrate</name>
    </ligand>
</feature>
<comment type="cofactor">
    <cofactor evidence="1 5 7 8">
        <name>pyridoxal 5'-phosphate</name>
        <dbReference type="ChEBI" id="CHEBI:597326"/>
    </cofactor>
</comment>